<dbReference type="Pfam" id="PF18551">
    <property type="entry name" value="TackOD1"/>
    <property type="match status" value="1"/>
</dbReference>
<accession>A0AAD0W537</accession>
<dbReference type="Proteomes" id="UP000258102">
    <property type="component" value="Chromosome 2"/>
</dbReference>
<proteinExistence type="predicted"/>
<dbReference type="AlphaFoldDB" id="A0AAD0W537"/>
<evidence type="ECO:0000313" key="3">
    <source>
        <dbReference type="Proteomes" id="UP000258102"/>
    </source>
</evidence>
<reference evidence="2 3" key="1">
    <citation type="submission" date="2018-08" db="EMBL/GenBank/DDBJ databases">
        <title>Whole Genome Sequences of Two Pseudoalteromonas piscicida Strains, DE1-A and DE2-A, which Exhibit Strong Antibacterial Activity against Vibrio vulnificus.</title>
        <authorList>
            <person name="Richards G.P."/>
            <person name="Needleman D.S."/>
            <person name="Watson M.A."/>
            <person name="Polson S.W."/>
        </authorList>
    </citation>
    <scope>NUCLEOTIDE SEQUENCE [LARGE SCALE GENOMIC DNA]</scope>
    <source>
        <strain evidence="2 3">DE2-A</strain>
    </source>
</reference>
<protein>
    <submittedName>
        <fullName evidence="2">Diguanylate cyclase</fullName>
    </submittedName>
</protein>
<feature type="domain" description="Thaumarchaeal output" evidence="1">
    <location>
        <begin position="121"/>
        <end position="303"/>
    </location>
</feature>
<gene>
    <name evidence="2" type="ORF">D0511_19480</name>
</gene>
<evidence type="ECO:0000313" key="2">
    <source>
        <dbReference type="EMBL" id="AXR04130.1"/>
    </source>
</evidence>
<evidence type="ECO:0000259" key="1">
    <source>
        <dbReference type="Pfam" id="PF18551"/>
    </source>
</evidence>
<dbReference type="RefSeq" id="WP_088532838.1">
    <property type="nucleotide sequence ID" value="NZ_CP021647.1"/>
</dbReference>
<organism evidence="2 3">
    <name type="scientific">Pseudoalteromonas piscicida</name>
    <dbReference type="NCBI Taxonomy" id="43662"/>
    <lineage>
        <taxon>Bacteria</taxon>
        <taxon>Pseudomonadati</taxon>
        <taxon>Pseudomonadota</taxon>
        <taxon>Gammaproteobacteria</taxon>
        <taxon>Alteromonadales</taxon>
        <taxon>Pseudoalteromonadaceae</taxon>
        <taxon>Pseudoalteromonas</taxon>
    </lineage>
</organism>
<dbReference type="KEGG" id="ppis:B1L02_21805"/>
<dbReference type="InterPro" id="IPR040572">
    <property type="entry name" value="TackOD1"/>
</dbReference>
<name>A0AAD0W537_PSEO7</name>
<dbReference type="EMBL" id="CP031762">
    <property type="protein sequence ID" value="AXR04130.1"/>
    <property type="molecule type" value="Genomic_DNA"/>
</dbReference>
<sequence>MSSFDSEVKGSTYLWLGDGCTSDKSFDNIKFSVFSTLDDLMERIENYSQVVLIVLGTDVAQQSRVLMALRSHEYLWCSYICVTNQCKLSAALANGVWNAQCVPEYQLFLQRSNRLPLGQESIESTMTKLLAYLWIFKDAEVLPNHDSGIKSIYSYPLLESFGVAPQETFTWLSGIQRRKVIEPKRLIDRVRFCRSCRSGHLNYVDACPSCQSIDIELVTSLHCFNCGHVNEEVKFKHGVGLSCPNCSVRLRHIGVDYDRPIENQRCNQCHSSFVDAEVIANCFSCNESNSVDDLIIQNIHSFGISQAGKSLIKLGDRFNNVHLPGAEAVDYAHFEWLVKWQNQLGIRHKQQHSIVRVELRNLLSFIQDFGELRAIQLLDEFESRINETIRTTDICCLAGEHTLLLMLPNTTLSQLDSIYTKLKEISALKSGGDIALSIRAVGLPSNALVNEVGNWLDDAFNDHAGVEL</sequence>